<dbReference type="InParanoid" id="Q7UWF7"/>
<dbReference type="EMBL" id="BX294136">
    <property type="protein sequence ID" value="CAD72406.1"/>
    <property type="molecule type" value="Genomic_DNA"/>
</dbReference>
<evidence type="ECO:0000313" key="1">
    <source>
        <dbReference type="EMBL" id="CAD72406.1"/>
    </source>
</evidence>
<dbReference type="AlphaFoldDB" id="Q7UWF7"/>
<name>Q7UWF7_RHOBA</name>
<dbReference type="EnsemblBacteria" id="CAD72406">
    <property type="protein sequence ID" value="CAD72406"/>
    <property type="gene ID" value="RB2071"/>
</dbReference>
<protein>
    <submittedName>
        <fullName evidence="1">Uncharacterized protein</fullName>
    </submittedName>
</protein>
<accession>Q7UWF7</accession>
<dbReference type="HOGENOM" id="CLU_2773137_0_0_0"/>
<dbReference type="Proteomes" id="UP000001025">
    <property type="component" value="Chromosome"/>
</dbReference>
<dbReference type="STRING" id="243090.RB2071"/>
<dbReference type="KEGG" id="rba:RB2071"/>
<keyword evidence="2" id="KW-1185">Reference proteome</keyword>
<evidence type="ECO:0000313" key="2">
    <source>
        <dbReference type="Proteomes" id="UP000001025"/>
    </source>
</evidence>
<gene>
    <name evidence="1" type="ordered locus">RB2071</name>
</gene>
<organism evidence="1 2">
    <name type="scientific">Rhodopirellula baltica (strain DSM 10527 / NCIMB 13988 / SH1)</name>
    <dbReference type="NCBI Taxonomy" id="243090"/>
    <lineage>
        <taxon>Bacteria</taxon>
        <taxon>Pseudomonadati</taxon>
        <taxon>Planctomycetota</taxon>
        <taxon>Planctomycetia</taxon>
        <taxon>Pirellulales</taxon>
        <taxon>Pirellulaceae</taxon>
        <taxon>Rhodopirellula</taxon>
    </lineage>
</organism>
<reference evidence="1 2" key="1">
    <citation type="journal article" date="2003" name="Proc. Natl. Acad. Sci. U.S.A.">
        <title>Complete genome sequence of the marine planctomycete Pirellula sp. strain 1.</title>
        <authorList>
            <person name="Gloeckner F.O."/>
            <person name="Kube M."/>
            <person name="Bauer M."/>
            <person name="Teeling H."/>
            <person name="Lombardot T."/>
            <person name="Ludwig W."/>
            <person name="Gade D."/>
            <person name="Beck A."/>
            <person name="Borzym K."/>
            <person name="Heitmann K."/>
            <person name="Rabus R."/>
            <person name="Schlesner H."/>
            <person name="Amann R."/>
            <person name="Reinhardt R."/>
        </authorList>
    </citation>
    <scope>NUCLEOTIDE SEQUENCE [LARGE SCALE GENOMIC DNA]</scope>
    <source>
        <strain evidence="2">DSM 10527 / NCIMB 13988 / SH1</strain>
    </source>
</reference>
<proteinExistence type="predicted"/>
<sequence length="69" mass="7555">MIDCPYQDDKNDSLGSVGCCGLPSVPGNETGKIRKGRLLTTAPFISFEFSETNRGRRLVIVRQRLGLAV</sequence>